<dbReference type="SFLD" id="SFLDG01386">
    <property type="entry name" value="main_SPASM_domain-containing"/>
    <property type="match status" value="1"/>
</dbReference>
<dbReference type="GO" id="GO:0051539">
    <property type="term" value="F:4 iron, 4 sulfur cluster binding"/>
    <property type="evidence" value="ECO:0007669"/>
    <property type="project" value="UniProtKB-KW"/>
</dbReference>
<dbReference type="GO" id="GO:0046872">
    <property type="term" value="F:metal ion binding"/>
    <property type="evidence" value="ECO:0007669"/>
    <property type="project" value="UniProtKB-KW"/>
</dbReference>
<evidence type="ECO:0000256" key="1">
    <source>
        <dbReference type="ARBA" id="ARBA00001966"/>
    </source>
</evidence>
<dbReference type="InterPro" id="IPR050377">
    <property type="entry name" value="Radical_SAM_PqqE_MftC-like"/>
</dbReference>
<evidence type="ECO:0000259" key="7">
    <source>
        <dbReference type="PROSITE" id="PS51918"/>
    </source>
</evidence>
<dbReference type="CDD" id="cd01335">
    <property type="entry name" value="Radical_SAM"/>
    <property type="match status" value="1"/>
</dbReference>
<feature type="domain" description="Radical SAM core" evidence="7">
    <location>
        <begin position="18"/>
        <end position="224"/>
    </location>
</feature>
<keyword evidence="3" id="KW-0949">S-adenosyl-L-methionine</keyword>
<evidence type="ECO:0000313" key="8">
    <source>
        <dbReference type="EMBL" id="KKW12929.1"/>
    </source>
</evidence>
<accession>A0A0G1Z2D5</accession>
<dbReference type="SUPFAM" id="SSF102114">
    <property type="entry name" value="Radical SAM enzymes"/>
    <property type="match status" value="1"/>
</dbReference>
<dbReference type="CDD" id="cd21123">
    <property type="entry name" value="SPASM_MftC-like"/>
    <property type="match status" value="1"/>
</dbReference>
<dbReference type="EMBL" id="LCQD01000007">
    <property type="protein sequence ID" value="KKW12929.1"/>
    <property type="molecule type" value="Genomic_DNA"/>
</dbReference>
<keyword evidence="5" id="KW-0408">Iron</keyword>
<comment type="cofactor">
    <cofactor evidence="1">
        <name>[4Fe-4S] cluster</name>
        <dbReference type="ChEBI" id="CHEBI:49883"/>
    </cofactor>
</comment>
<dbReference type="Pfam" id="PF13186">
    <property type="entry name" value="SPASM"/>
    <property type="match status" value="1"/>
</dbReference>
<sequence length="366" mass="41022">MSLTLLSTKRSIQHFFGEEPVLAATIRLTTGCNLRCPHCYVNAGPRMKNELTTDEIKSIVDQLKQLKAFYVFYTGGEPFTRRDIVDILHYTDQRGIGISISTNGTYITKETLEKIKDIPFTLFQISLDGTRDVHDTIRGPGMHDRAIQTITLARQILKKHIGIGTVITKRNSKIIDVILQEGARAGADTFTLLCLIVTGRADESQSPTPRAFLRTIQKAFLAYKHLQTKLSIAKDTTVPPALIPKQWAKKGIYLNFAPCSFPYYLGINADGAVAPCDGLFNEPEMIVGNIREKPLTDIWRQSKVLKELRKINPSDLKGVCQKCVFKNYCNGGCRAHAYIRYRDFTMPDPVCQTAYEAGVFPKASLE</sequence>
<name>A0A0G1Z2D5_9BACT</name>
<comment type="caution">
    <text evidence="8">The sequence shown here is derived from an EMBL/GenBank/DDBJ whole genome shotgun (WGS) entry which is preliminary data.</text>
</comment>
<dbReference type="AlphaFoldDB" id="A0A0G1Z2D5"/>
<dbReference type="PROSITE" id="PS51918">
    <property type="entry name" value="RADICAL_SAM"/>
    <property type="match status" value="1"/>
</dbReference>
<dbReference type="InterPro" id="IPR023885">
    <property type="entry name" value="4Fe4S-binding_SPASM_dom"/>
</dbReference>
<evidence type="ECO:0000256" key="2">
    <source>
        <dbReference type="ARBA" id="ARBA00022485"/>
    </source>
</evidence>
<dbReference type="SMART" id="SM00729">
    <property type="entry name" value="Elp3"/>
    <property type="match status" value="1"/>
</dbReference>
<dbReference type="PIRSF" id="PIRSF037420">
    <property type="entry name" value="PQQ_syn_pqqE"/>
    <property type="match status" value="1"/>
</dbReference>
<dbReference type="Pfam" id="PF04055">
    <property type="entry name" value="Radical_SAM"/>
    <property type="match status" value="1"/>
</dbReference>
<evidence type="ECO:0000256" key="3">
    <source>
        <dbReference type="ARBA" id="ARBA00022691"/>
    </source>
</evidence>
<dbReference type="PANTHER" id="PTHR11228:SF7">
    <property type="entry name" value="PQQA PEPTIDE CYCLASE"/>
    <property type="match status" value="1"/>
</dbReference>
<dbReference type="InterPro" id="IPR007197">
    <property type="entry name" value="rSAM"/>
</dbReference>
<organism evidence="8 9">
    <name type="scientific">Candidatus Gottesmanbacteria bacterium GW2011_GWB1_49_7</name>
    <dbReference type="NCBI Taxonomy" id="1618448"/>
    <lineage>
        <taxon>Bacteria</taxon>
        <taxon>Candidatus Gottesmaniibacteriota</taxon>
    </lineage>
</organism>
<dbReference type="Gene3D" id="3.20.20.70">
    <property type="entry name" value="Aldolase class I"/>
    <property type="match status" value="1"/>
</dbReference>
<evidence type="ECO:0000313" key="9">
    <source>
        <dbReference type="Proteomes" id="UP000034588"/>
    </source>
</evidence>
<dbReference type="InterPro" id="IPR058240">
    <property type="entry name" value="rSAM_sf"/>
</dbReference>
<keyword evidence="2" id="KW-0004">4Fe-4S</keyword>
<dbReference type="InterPro" id="IPR006638">
    <property type="entry name" value="Elp3/MiaA/NifB-like_rSAM"/>
</dbReference>
<reference evidence="8 9" key="1">
    <citation type="journal article" date="2015" name="Nature">
        <title>rRNA introns, odd ribosomes, and small enigmatic genomes across a large radiation of phyla.</title>
        <authorList>
            <person name="Brown C.T."/>
            <person name="Hug L.A."/>
            <person name="Thomas B.C."/>
            <person name="Sharon I."/>
            <person name="Castelle C.J."/>
            <person name="Singh A."/>
            <person name="Wilkins M.J."/>
            <person name="Williams K.H."/>
            <person name="Banfield J.F."/>
        </authorList>
    </citation>
    <scope>NUCLEOTIDE SEQUENCE [LARGE SCALE GENOMIC DNA]</scope>
</reference>
<dbReference type="Proteomes" id="UP000034588">
    <property type="component" value="Unassembled WGS sequence"/>
</dbReference>
<dbReference type="SFLD" id="SFLDS00029">
    <property type="entry name" value="Radical_SAM"/>
    <property type="match status" value="1"/>
</dbReference>
<protein>
    <submittedName>
        <fullName evidence="8">Radical SAM domain protein</fullName>
    </submittedName>
</protein>
<dbReference type="GO" id="GO:0003824">
    <property type="term" value="F:catalytic activity"/>
    <property type="evidence" value="ECO:0007669"/>
    <property type="project" value="InterPro"/>
</dbReference>
<dbReference type="InterPro" id="IPR013785">
    <property type="entry name" value="Aldolase_TIM"/>
</dbReference>
<dbReference type="SFLD" id="SFLDG01067">
    <property type="entry name" value="SPASM/twitch_domain_containing"/>
    <property type="match status" value="1"/>
</dbReference>
<gene>
    <name evidence="8" type="ORF">UY48_C0007G0018</name>
</gene>
<proteinExistence type="predicted"/>
<evidence type="ECO:0000256" key="4">
    <source>
        <dbReference type="ARBA" id="ARBA00022723"/>
    </source>
</evidence>
<dbReference type="NCBIfam" id="TIGR04085">
    <property type="entry name" value="rSAM_more_4Fe4S"/>
    <property type="match status" value="1"/>
</dbReference>
<dbReference type="PANTHER" id="PTHR11228">
    <property type="entry name" value="RADICAL SAM DOMAIN PROTEIN"/>
    <property type="match status" value="1"/>
</dbReference>
<evidence type="ECO:0000256" key="6">
    <source>
        <dbReference type="ARBA" id="ARBA00023014"/>
    </source>
</evidence>
<keyword evidence="6" id="KW-0411">Iron-sulfur</keyword>
<dbReference type="InterPro" id="IPR017200">
    <property type="entry name" value="PqqE-like"/>
</dbReference>
<evidence type="ECO:0000256" key="5">
    <source>
        <dbReference type="ARBA" id="ARBA00023004"/>
    </source>
</evidence>
<keyword evidence="4" id="KW-0479">Metal-binding</keyword>